<dbReference type="GO" id="GO:0006355">
    <property type="term" value="P:regulation of DNA-templated transcription"/>
    <property type="evidence" value="ECO:0007669"/>
    <property type="project" value="InterPro"/>
</dbReference>
<name>A0A7I7TEP5_9MYCO</name>
<evidence type="ECO:0000259" key="6">
    <source>
        <dbReference type="PROSITE" id="PS50045"/>
    </source>
</evidence>
<dbReference type="InterPro" id="IPR029016">
    <property type="entry name" value="GAF-like_dom_sf"/>
</dbReference>
<evidence type="ECO:0000256" key="4">
    <source>
        <dbReference type="ARBA" id="ARBA00023125"/>
    </source>
</evidence>
<dbReference type="InterPro" id="IPR003018">
    <property type="entry name" value="GAF"/>
</dbReference>
<keyword evidence="5" id="KW-0804">Transcription</keyword>
<dbReference type="InterPro" id="IPR058031">
    <property type="entry name" value="AAA_lid_NorR"/>
</dbReference>
<protein>
    <submittedName>
        <fullName evidence="7">Fis family transcriptional regulator</fullName>
    </submittedName>
</protein>
<feature type="domain" description="Sigma-54 factor interaction" evidence="6">
    <location>
        <begin position="459"/>
        <end position="549"/>
    </location>
</feature>
<dbReference type="Proteomes" id="UP000467148">
    <property type="component" value="Chromosome"/>
</dbReference>
<dbReference type="AlphaFoldDB" id="A0A7I7TEP5"/>
<evidence type="ECO:0000313" key="8">
    <source>
        <dbReference type="Proteomes" id="UP000467148"/>
    </source>
</evidence>
<dbReference type="InterPro" id="IPR027417">
    <property type="entry name" value="P-loop_NTPase"/>
</dbReference>
<keyword evidence="8" id="KW-1185">Reference proteome</keyword>
<dbReference type="PANTHER" id="PTHR32071:SF122">
    <property type="entry name" value="SIGMA FACTOR"/>
    <property type="match status" value="1"/>
</dbReference>
<dbReference type="PRINTS" id="PR01590">
    <property type="entry name" value="HTHFIS"/>
</dbReference>
<dbReference type="GO" id="GO:0005524">
    <property type="term" value="F:ATP binding"/>
    <property type="evidence" value="ECO:0007669"/>
    <property type="project" value="UniProtKB-KW"/>
</dbReference>
<dbReference type="EMBL" id="AP022596">
    <property type="protein sequence ID" value="BBY67697.1"/>
    <property type="molecule type" value="Genomic_DNA"/>
</dbReference>
<dbReference type="Pfam" id="PF02954">
    <property type="entry name" value="HTH_8"/>
    <property type="match status" value="1"/>
</dbReference>
<dbReference type="PROSITE" id="PS50045">
    <property type="entry name" value="SIGMA54_INTERACT_4"/>
    <property type="match status" value="1"/>
</dbReference>
<dbReference type="SUPFAM" id="SSF52540">
    <property type="entry name" value="P-loop containing nucleoside triphosphate hydrolases"/>
    <property type="match status" value="1"/>
</dbReference>
<evidence type="ECO:0000256" key="1">
    <source>
        <dbReference type="ARBA" id="ARBA00022741"/>
    </source>
</evidence>
<dbReference type="InterPro" id="IPR009057">
    <property type="entry name" value="Homeodomain-like_sf"/>
</dbReference>
<evidence type="ECO:0000256" key="2">
    <source>
        <dbReference type="ARBA" id="ARBA00022840"/>
    </source>
</evidence>
<keyword evidence="4" id="KW-0238">DNA-binding</keyword>
<dbReference type="Pfam" id="PF25601">
    <property type="entry name" value="AAA_lid_14"/>
    <property type="match status" value="1"/>
</dbReference>
<dbReference type="PANTHER" id="PTHR32071">
    <property type="entry name" value="TRANSCRIPTIONAL REGULATORY PROTEIN"/>
    <property type="match status" value="1"/>
</dbReference>
<evidence type="ECO:0000313" key="7">
    <source>
        <dbReference type="EMBL" id="BBY67697.1"/>
    </source>
</evidence>
<dbReference type="KEGG" id="mhev:MHEL_59400"/>
<accession>A0A7I7TEP5</accession>
<organism evidence="7 8">
    <name type="scientific">Mycolicibacterium helvum</name>
    <dbReference type="NCBI Taxonomy" id="1534349"/>
    <lineage>
        <taxon>Bacteria</taxon>
        <taxon>Bacillati</taxon>
        <taxon>Actinomycetota</taxon>
        <taxon>Actinomycetes</taxon>
        <taxon>Mycobacteriales</taxon>
        <taxon>Mycobacteriaceae</taxon>
        <taxon>Mycolicibacterium</taxon>
    </lineage>
</organism>
<evidence type="ECO:0000256" key="5">
    <source>
        <dbReference type="ARBA" id="ARBA00023163"/>
    </source>
</evidence>
<dbReference type="RefSeq" id="WP_163751630.1">
    <property type="nucleotide sequence ID" value="NZ_AP022596.1"/>
</dbReference>
<dbReference type="Gene3D" id="1.10.8.60">
    <property type="match status" value="1"/>
</dbReference>
<proteinExistence type="predicted"/>
<keyword evidence="2" id="KW-0067">ATP-binding</keyword>
<gene>
    <name evidence="7" type="ORF">MHEL_59400</name>
</gene>
<dbReference type="Pfam" id="PF01590">
    <property type="entry name" value="GAF"/>
    <property type="match status" value="1"/>
</dbReference>
<dbReference type="SUPFAM" id="SSF46689">
    <property type="entry name" value="Homeodomain-like"/>
    <property type="match status" value="1"/>
</dbReference>
<evidence type="ECO:0000256" key="3">
    <source>
        <dbReference type="ARBA" id="ARBA00023015"/>
    </source>
</evidence>
<sequence length="620" mass="66621">MPNSAARMLRVAAARADFLEYGGAGSAGVSDLVAASWERSQAAGVDVSRPHSAFTGDVDTSSLLIRSAQPVLAQLEADTADMPLVIALTDNRARVVRRIDSSTAVARLLDRVDLAPGFDYSESTMGTNGIGTVFEAGQPVSVVGPEHFSENLHLFACTGAPVIDPITGRLEGVLDVSTLADAWSPVMHTLVKSAAKDIARNLLLDRSQSQHAIFDTYLRVTARSARQAVFAFGDSIFMANPVAQQLFDADEQRTLREHATFLMGGRERASDTLALPGGQRLVHIRGTRILAGAAVAGMVVIADIVSDRQAGSPADFSEHRLPPIAVATAQTSQILDGLSRPRDSVATGTSPAWLRACDELREALEHEKPTLVVGERGVGKFTLTAELFHCVYPGGRSLSVDATQLGAEGPPSDIRSLLSSPDQPTLHIIRDLDQASTDGADRLEEYFSAVEQLTGPVWVVATVADTSTAALDGSDLPFSELLHHFDASIVLPPLRCRTDDLPAITAGLLRNLAPQRRVRLSPEAHRLIARYSWPRNIAQLREALVHALRRRPVGEIQEHDLPGYCQTVSRHALTPLETAERDAIVAALQDSKGNRVVAAAHLGMSRSSLYRKLKTYGITA</sequence>
<dbReference type="InterPro" id="IPR002078">
    <property type="entry name" value="Sigma_54_int"/>
</dbReference>
<dbReference type="GO" id="GO:0043565">
    <property type="term" value="F:sequence-specific DNA binding"/>
    <property type="evidence" value="ECO:0007669"/>
    <property type="project" value="InterPro"/>
</dbReference>
<dbReference type="Gene3D" id="1.10.10.60">
    <property type="entry name" value="Homeodomain-like"/>
    <property type="match status" value="1"/>
</dbReference>
<keyword evidence="1" id="KW-0547">Nucleotide-binding</keyword>
<dbReference type="Gene3D" id="3.30.450.40">
    <property type="match status" value="1"/>
</dbReference>
<keyword evidence="3" id="KW-0805">Transcription regulation</keyword>
<dbReference type="InterPro" id="IPR002197">
    <property type="entry name" value="HTH_Fis"/>
</dbReference>
<reference evidence="7 8" key="1">
    <citation type="journal article" date="2019" name="Emerg. Microbes Infect.">
        <title>Comprehensive subspecies identification of 175 nontuberculous mycobacteria species based on 7547 genomic profiles.</title>
        <authorList>
            <person name="Matsumoto Y."/>
            <person name="Kinjo T."/>
            <person name="Motooka D."/>
            <person name="Nabeya D."/>
            <person name="Jung N."/>
            <person name="Uechi K."/>
            <person name="Horii T."/>
            <person name="Iida T."/>
            <person name="Fujita J."/>
            <person name="Nakamura S."/>
        </authorList>
    </citation>
    <scope>NUCLEOTIDE SEQUENCE [LARGE SCALE GENOMIC DNA]</scope>
    <source>
        <strain evidence="7 8">JCM 30396</strain>
    </source>
</reference>